<reference evidence="4" key="1">
    <citation type="submission" date="2022-07" db="EMBL/GenBank/DDBJ databases">
        <title>Phylogenomic reconstructions and comparative analyses of Kickxellomycotina fungi.</title>
        <authorList>
            <person name="Reynolds N.K."/>
            <person name="Stajich J.E."/>
            <person name="Barry K."/>
            <person name="Grigoriev I.V."/>
            <person name="Crous P."/>
            <person name="Smith M.E."/>
        </authorList>
    </citation>
    <scope>NUCLEOTIDE SEQUENCE</scope>
    <source>
        <strain evidence="4">NRRL 3115</strain>
    </source>
</reference>
<dbReference type="Pfam" id="PF00293">
    <property type="entry name" value="NUDIX"/>
    <property type="match status" value="1"/>
</dbReference>
<evidence type="ECO:0000259" key="3">
    <source>
        <dbReference type="Pfam" id="PF00293"/>
    </source>
</evidence>
<dbReference type="CDD" id="cd03424">
    <property type="entry name" value="NUDIX_ADPRase_Nudt5_UGPPase_Nudt14"/>
    <property type="match status" value="1"/>
</dbReference>
<evidence type="ECO:0000256" key="1">
    <source>
        <dbReference type="ARBA" id="ARBA00001946"/>
    </source>
</evidence>
<organism evidence="4 5">
    <name type="scientific">Coemansia spiralis</name>
    <dbReference type="NCBI Taxonomy" id="417178"/>
    <lineage>
        <taxon>Eukaryota</taxon>
        <taxon>Fungi</taxon>
        <taxon>Fungi incertae sedis</taxon>
        <taxon>Zoopagomycota</taxon>
        <taxon>Kickxellomycotina</taxon>
        <taxon>Kickxellomycetes</taxon>
        <taxon>Kickxellales</taxon>
        <taxon>Kickxellaceae</taxon>
        <taxon>Coemansia</taxon>
    </lineage>
</organism>
<proteinExistence type="predicted"/>
<dbReference type="GO" id="GO:0019693">
    <property type="term" value="P:ribose phosphate metabolic process"/>
    <property type="evidence" value="ECO:0007669"/>
    <property type="project" value="TreeGrafter"/>
</dbReference>
<dbReference type="GO" id="GO:0006753">
    <property type="term" value="P:nucleoside phosphate metabolic process"/>
    <property type="evidence" value="ECO:0007669"/>
    <property type="project" value="TreeGrafter"/>
</dbReference>
<dbReference type="InterPro" id="IPR000086">
    <property type="entry name" value="NUDIX_hydrolase_dom"/>
</dbReference>
<sequence>MQIRLPSKQLVELSKQPHVDATMDEIQRFAPFAQWLERLSVPSGFHLDQITVTSVDRFKSHKIGFMKLHTSVRHHDTSIPGVVFLRGPSSAILIVLHTRSGASYAVLTEQPRMAAPDFHMLELPAGMLDGGEFVGTSVKEIKEETGLTVEPHELVELTTNTALYPSPGACDEQLRLFVCEKHIGDEELGGIKDRLGGLRDEGELITVRLVPLADLSHVSDMKVLSALYLWQQQRKNLK</sequence>
<dbReference type="PANTHER" id="PTHR11839:SF18">
    <property type="entry name" value="NUDIX HYDROLASE DOMAIN-CONTAINING PROTEIN"/>
    <property type="match status" value="1"/>
</dbReference>
<dbReference type="AlphaFoldDB" id="A0A9W8G400"/>
<evidence type="ECO:0000256" key="2">
    <source>
        <dbReference type="ARBA" id="ARBA00022801"/>
    </source>
</evidence>
<protein>
    <recommendedName>
        <fullName evidence="3">Nudix hydrolase domain-containing protein</fullName>
    </recommendedName>
</protein>
<gene>
    <name evidence="4" type="ORF">GGI25_004695</name>
</gene>
<dbReference type="SUPFAM" id="SSF55811">
    <property type="entry name" value="Nudix"/>
    <property type="match status" value="1"/>
</dbReference>
<dbReference type="GO" id="GO:0080042">
    <property type="term" value="F:ADP-glucose pyrophosphohydrolase activity"/>
    <property type="evidence" value="ECO:0007669"/>
    <property type="project" value="TreeGrafter"/>
</dbReference>
<dbReference type="OrthoDB" id="10249920at2759"/>
<comment type="cofactor">
    <cofactor evidence="1">
        <name>Mg(2+)</name>
        <dbReference type="ChEBI" id="CHEBI:18420"/>
    </cofactor>
</comment>
<dbReference type="InterPro" id="IPR015797">
    <property type="entry name" value="NUDIX_hydrolase-like_dom_sf"/>
</dbReference>
<keyword evidence="2" id="KW-0378">Hydrolase</keyword>
<dbReference type="GO" id="GO:0080041">
    <property type="term" value="F:ADP-ribose pyrophosphohydrolase activity"/>
    <property type="evidence" value="ECO:0007669"/>
    <property type="project" value="TreeGrafter"/>
</dbReference>
<comment type="caution">
    <text evidence="4">The sequence shown here is derived from an EMBL/GenBank/DDBJ whole genome shotgun (WGS) entry which is preliminary data.</text>
</comment>
<name>A0A9W8G400_9FUNG</name>
<dbReference type="EMBL" id="JANBTW010000068">
    <property type="protein sequence ID" value="KAJ2673433.1"/>
    <property type="molecule type" value="Genomic_DNA"/>
</dbReference>
<dbReference type="Proteomes" id="UP001151518">
    <property type="component" value="Unassembled WGS sequence"/>
</dbReference>
<feature type="domain" description="Nudix hydrolase" evidence="3">
    <location>
        <begin position="91"/>
        <end position="217"/>
    </location>
</feature>
<evidence type="ECO:0000313" key="4">
    <source>
        <dbReference type="EMBL" id="KAJ2673433.1"/>
    </source>
</evidence>
<dbReference type="PANTHER" id="PTHR11839">
    <property type="entry name" value="UDP/ADP-SUGAR PYROPHOSPHATASE"/>
    <property type="match status" value="1"/>
</dbReference>
<evidence type="ECO:0000313" key="5">
    <source>
        <dbReference type="Proteomes" id="UP001151518"/>
    </source>
</evidence>
<accession>A0A9W8G400</accession>
<dbReference type="Gene3D" id="3.90.79.10">
    <property type="entry name" value="Nucleoside Triphosphate Pyrophosphohydrolase"/>
    <property type="match status" value="1"/>
</dbReference>